<dbReference type="Proteomes" id="UP000198612">
    <property type="component" value="Unassembled WGS sequence"/>
</dbReference>
<reference evidence="5 9" key="3">
    <citation type="submission" date="2019-03" db="EMBL/GenBank/DDBJ databases">
        <title>Deep subsurface shale carbon reservoir microbial communities from Ohio and West Virginia, USA.</title>
        <authorList>
            <person name="Wrighton K."/>
        </authorList>
    </citation>
    <scope>NUCLEOTIDE SEQUENCE [LARGE SCALE GENOMIC DNA]</scope>
    <source>
        <strain evidence="5 9">UTICA-S4D12</strain>
    </source>
</reference>
<evidence type="ECO:0000313" key="1">
    <source>
        <dbReference type="EMBL" id="SDC27720.1"/>
    </source>
</evidence>
<organism evidence="1 10">
    <name type="scientific">Halanaerobium congolense</name>
    <dbReference type="NCBI Taxonomy" id="54121"/>
    <lineage>
        <taxon>Bacteria</taxon>
        <taxon>Bacillati</taxon>
        <taxon>Bacillota</taxon>
        <taxon>Clostridia</taxon>
        <taxon>Halanaerobiales</taxon>
        <taxon>Halanaerobiaceae</taxon>
        <taxon>Halanaerobium</taxon>
    </lineage>
</organism>
<proteinExistence type="predicted"/>
<evidence type="ECO:0000313" key="4">
    <source>
        <dbReference type="EMBL" id="SET10780.1"/>
    </source>
</evidence>
<dbReference type="EMBL" id="SOAA01000007">
    <property type="protein sequence ID" value="TDS32412.1"/>
    <property type="molecule type" value="Genomic_DNA"/>
</dbReference>
<dbReference type="Proteomes" id="UP000199519">
    <property type="component" value="Unassembled WGS sequence"/>
</dbReference>
<dbReference type="STRING" id="54121.SAMN04515653_11118"/>
<evidence type="ECO:0000313" key="8">
    <source>
        <dbReference type="Proteomes" id="UP000199519"/>
    </source>
</evidence>
<dbReference type="Pfam" id="PF14281">
    <property type="entry name" value="PDDEXK_4"/>
    <property type="match status" value="1"/>
</dbReference>
<evidence type="ECO:0000313" key="5">
    <source>
        <dbReference type="EMBL" id="TDS32412.1"/>
    </source>
</evidence>
<dbReference type="RefSeq" id="WP_073158257.1">
    <property type="nucleotide sequence ID" value="NZ_FMYT01000004.1"/>
</dbReference>
<reference evidence="3 7" key="1">
    <citation type="submission" date="2016-10" db="EMBL/GenBank/DDBJ databases">
        <authorList>
            <person name="de Groot N.N."/>
        </authorList>
    </citation>
    <scope>NUCLEOTIDE SEQUENCE [LARGE SCALE GENOMIC DNA]</scope>
    <source>
        <strain evidence="3 7">WG7</strain>
    </source>
</reference>
<dbReference type="EMBL" id="FNEH01000012">
    <property type="protein sequence ID" value="SDI71049.1"/>
    <property type="molecule type" value="Genomic_DNA"/>
</dbReference>
<dbReference type="EMBL" id="FNBJ01000026">
    <property type="protein sequence ID" value="SDF82719.1"/>
    <property type="molecule type" value="Genomic_DNA"/>
</dbReference>
<name>A0A1G6K9M3_9FIRM</name>
<evidence type="ECO:0000313" key="3">
    <source>
        <dbReference type="EMBL" id="SDI71049.1"/>
    </source>
</evidence>
<dbReference type="Proteomes" id="UP000295758">
    <property type="component" value="Unassembled WGS sequence"/>
</dbReference>
<keyword evidence="8" id="KW-1185">Reference proteome</keyword>
<evidence type="ECO:0000313" key="9">
    <source>
        <dbReference type="Proteomes" id="UP000295758"/>
    </source>
</evidence>
<dbReference type="OrthoDB" id="1453311at2"/>
<sequence length="328" mass="37811">MNIFTALSQGKGSLNENNMSAMLSFLINPYQEHGLKDTFLKEFLKLLDELTAKELFENNSNLLKNKNSLEVEVTLESPYNYKGQKRYLDIEIQIYDDVFDPVTAEYETKEILKIAVENKIKPSSAQNDQFKQEYKAIRSKINRTEDKETKVLMVFLTPSGDFNSLKKEFDNLIIDQESNDDKVWLKWDAADDSGTLAGLLKSLLKSEANFEIDPISDYVRNTLKAFIRHIIETNIKFTSPERVADDLGDIKESVTVELRDGKYRIEKYESSSIKVYNLNEQEYEVAKPLLRKIIKDKDLDVSLYFDSGNKRNTRSLGRKVIKALKVKG</sequence>
<dbReference type="InterPro" id="IPR029470">
    <property type="entry name" value="PDDEXK_4"/>
</dbReference>
<dbReference type="AlphaFoldDB" id="A0A1G6K9M3"/>
<accession>A0A1G6K9M3</accession>
<evidence type="ECO:0000313" key="10">
    <source>
        <dbReference type="Proteomes" id="UP000324896"/>
    </source>
</evidence>
<gene>
    <name evidence="5" type="ORF">BY453_10789</name>
    <name evidence="1" type="ORF">SAMN04488597_10437</name>
    <name evidence="2" type="ORF">SAMN04488598_12618</name>
    <name evidence="4" type="ORF">SAMN04515652_12618</name>
    <name evidence="3" type="ORF">SAMN04515654_11261</name>
</gene>
<protein>
    <submittedName>
        <fullName evidence="1">PD-(D/E)XK nuclease superfamily protein</fullName>
    </submittedName>
</protein>
<dbReference type="EMBL" id="FOHG01000026">
    <property type="protein sequence ID" value="SET10780.1"/>
    <property type="molecule type" value="Genomic_DNA"/>
</dbReference>
<evidence type="ECO:0000313" key="6">
    <source>
        <dbReference type="Proteomes" id="UP000198612"/>
    </source>
</evidence>
<dbReference type="Proteomes" id="UP000198945">
    <property type="component" value="Unassembled WGS sequence"/>
</dbReference>
<reference evidence="6 8" key="2">
    <citation type="submission" date="2016-10" db="EMBL/GenBank/DDBJ databases">
        <authorList>
            <person name="Varghese N."/>
            <person name="Submissions S."/>
        </authorList>
    </citation>
    <scope>NUCLEOTIDE SEQUENCE [LARGE SCALE GENOMIC DNA]</scope>
    <source>
        <strain evidence="1 10">WG10</strain>
        <strain evidence="2 8">WG2</strain>
        <strain evidence="4 6">WG5</strain>
    </source>
</reference>
<dbReference type="Proteomes" id="UP000324896">
    <property type="component" value="Unassembled WGS sequence"/>
</dbReference>
<evidence type="ECO:0000313" key="2">
    <source>
        <dbReference type="EMBL" id="SDF82719.1"/>
    </source>
</evidence>
<dbReference type="EMBL" id="FMYT01000004">
    <property type="protein sequence ID" value="SDC27720.1"/>
    <property type="molecule type" value="Genomic_DNA"/>
</dbReference>
<evidence type="ECO:0000313" key="7">
    <source>
        <dbReference type="Proteomes" id="UP000198945"/>
    </source>
</evidence>